<dbReference type="InterPro" id="IPR036047">
    <property type="entry name" value="F-box-like_dom_sf"/>
</dbReference>
<organism evidence="2 3">
    <name type="scientific">Turnera subulata</name>
    <dbReference type="NCBI Taxonomy" id="218843"/>
    <lineage>
        <taxon>Eukaryota</taxon>
        <taxon>Viridiplantae</taxon>
        <taxon>Streptophyta</taxon>
        <taxon>Embryophyta</taxon>
        <taxon>Tracheophyta</taxon>
        <taxon>Spermatophyta</taxon>
        <taxon>Magnoliopsida</taxon>
        <taxon>eudicotyledons</taxon>
        <taxon>Gunneridae</taxon>
        <taxon>Pentapetalae</taxon>
        <taxon>rosids</taxon>
        <taxon>fabids</taxon>
        <taxon>Malpighiales</taxon>
        <taxon>Passifloraceae</taxon>
        <taxon>Turnera</taxon>
    </lineage>
</organism>
<dbReference type="PANTHER" id="PTHR35546">
    <property type="entry name" value="F-BOX PROTEIN INTERACTION DOMAIN PROTEIN-RELATED"/>
    <property type="match status" value="1"/>
</dbReference>
<dbReference type="CDD" id="cd22157">
    <property type="entry name" value="F-box_AtFBW1-like"/>
    <property type="match status" value="1"/>
</dbReference>
<dbReference type="InterPro" id="IPR055290">
    <property type="entry name" value="At3g26010-like"/>
</dbReference>
<dbReference type="SMART" id="SM00256">
    <property type="entry name" value="FBOX"/>
    <property type="match status" value="1"/>
</dbReference>
<dbReference type="InterPro" id="IPR056592">
    <property type="entry name" value="Beta-prop_At3g26010-like"/>
</dbReference>
<dbReference type="NCBIfam" id="TIGR01640">
    <property type="entry name" value="F_box_assoc_1"/>
    <property type="match status" value="1"/>
</dbReference>
<dbReference type="PANTHER" id="PTHR35546:SF115">
    <property type="entry name" value="F-BOX DOMAIN-CONTAINING PROTEIN"/>
    <property type="match status" value="1"/>
</dbReference>
<reference evidence="2" key="1">
    <citation type="submission" date="2022-02" db="EMBL/GenBank/DDBJ databases">
        <authorList>
            <person name="Henning P.M."/>
            <person name="McCubbin A.G."/>
            <person name="Shore J.S."/>
        </authorList>
    </citation>
    <scope>NUCLEOTIDE SEQUENCE</scope>
    <source>
        <strain evidence="2">F60SS</strain>
        <tissue evidence="2">Leaves</tissue>
    </source>
</reference>
<dbReference type="AlphaFoldDB" id="A0A9Q0FT19"/>
<dbReference type="SUPFAM" id="SSF81383">
    <property type="entry name" value="F-box domain"/>
    <property type="match status" value="1"/>
</dbReference>
<evidence type="ECO:0000259" key="1">
    <source>
        <dbReference type="SMART" id="SM00256"/>
    </source>
</evidence>
<gene>
    <name evidence="2" type="ORF">Tsubulata_036477</name>
</gene>
<comment type="caution">
    <text evidence="2">The sequence shown here is derived from an EMBL/GenBank/DDBJ whole genome shotgun (WGS) entry which is preliminary data.</text>
</comment>
<dbReference type="EMBL" id="JAKUCV010003917">
    <property type="protein sequence ID" value="KAJ4837160.1"/>
    <property type="molecule type" value="Genomic_DNA"/>
</dbReference>
<feature type="domain" description="F-box" evidence="1">
    <location>
        <begin position="25"/>
        <end position="65"/>
    </location>
</feature>
<evidence type="ECO:0000313" key="2">
    <source>
        <dbReference type="EMBL" id="KAJ4837160.1"/>
    </source>
</evidence>
<dbReference type="Proteomes" id="UP001141552">
    <property type="component" value="Unassembled WGS sequence"/>
</dbReference>
<reference evidence="2" key="2">
    <citation type="journal article" date="2023" name="Plants (Basel)">
        <title>Annotation of the Turnera subulata (Passifloraceae) Draft Genome Reveals the S-Locus Evolved after the Divergence of Turneroideae from Passifloroideae in a Stepwise Manner.</title>
        <authorList>
            <person name="Henning P.M."/>
            <person name="Roalson E.H."/>
            <person name="Mir W."/>
            <person name="McCubbin A.G."/>
            <person name="Shore J.S."/>
        </authorList>
    </citation>
    <scope>NUCLEOTIDE SEQUENCE</scope>
    <source>
        <strain evidence="2">F60SS</strain>
    </source>
</reference>
<proteinExistence type="predicted"/>
<dbReference type="InterPro" id="IPR017451">
    <property type="entry name" value="F-box-assoc_interact_dom"/>
</dbReference>
<dbReference type="Gene3D" id="1.20.1280.50">
    <property type="match status" value="1"/>
</dbReference>
<dbReference type="InterPro" id="IPR001810">
    <property type="entry name" value="F-box_dom"/>
</dbReference>
<name>A0A9Q0FT19_9ROSI</name>
<dbReference type="Pfam" id="PF00646">
    <property type="entry name" value="F-box"/>
    <property type="match status" value="1"/>
</dbReference>
<sequence length="431" mass="49122">MQYSIARKSSQLMLLKQLTEAIFDNNDDLLIEVLARLPVKSLLQFKTVSKRWLHLISSPEFCRRLYPDHHSASGILVPEKSSLSSPYRYDFISLNPKPTPAPFKALRLPDDPSGITILQSCNGLLLCCTSISTGTIPEVYNYYVYNPTTKQSVTIPHPFRTTTKTSGPCHGLMEGTRRPRHLYGLSLAFDPEKSPYYKIVCIRSADSVSDIGVSCLQIEIYSSQTRSWKQSGGPFPVNSGALFQHGVFCNGAIHWIGSWGSCFYFKVEEEQLQEMPMPQVPEDREERRCVYFGESRGHLHLVEIYKSPSTHFDVYEMKKDYSGWFVKYKVDLDAVATAFPTMVRSHSHPADLNRYVFDIVSVEREAKDDESRVLLHIPGAILSYNLKEKSFKKISDFVSVAIEVKSFIVEGSIRSLKWWGLYKFVESFYAV</sequence>
<protein>
    <recommendedName>
        <fullName evidence="1">F-box domain-containing protein</fullName>
    </recommendedName>
</protein>
<evidence type="ECO:0000313" key="3">
    <source>
        <dbReference type="Proteomes" id="UP001141552"/>
    </source>
</evidence>
<dbReference type="Pfam" id="PF24750">
    <property type="entry name" value="b-prop_At3g26010-like"/>
    <property type="match status" value="1"/>
</dbReference>
<accession>A0A9Q0FT19</accession>
<keyword evidence="3" id="KW-1185">Reference proteome</keyword>
<dbReference type="OrthoDB" id="605328at2759"/>